<proteinExistence type="predicted"/>
<evidence type="ECO:0000313" key="1">
    <source>
        <dbReference type="EMBL" id="OHA10083.1"/>
    </source>
</evidence>
<comment type="caution">
    <text evidence="1">The sequence shown here is derived from an EMBL/GenBank/DDBJ whole genome shotgun (WGS) entry which is preliminary data.</text>
</comment>
<accession>A0A1G2LEL7</accession>
<dbReference type="STRING" id="1802281.A3A44_00360"/>
<protein>
    <recommendedName>
        <fullName evidence="3">Lactamase</fullName>
    </recommendedName>
</protein>
<evidence type="ECO:0000313" key="2">
    <source>
        <dbReference type="Proteomes" id="UP000178977"/>
    </source>
</evidence>
<name>A0A1G2LEL7_9BACT</name>
<dbReference type="Gene3D" id="3.60.15.10">
    <property type="entry name" value="Ribonuclease Z/Hydroxyacylglutathione hydrolase-like"/>
    <property type="match status" value="1"/>
</dbReference>
<dbReference type="Proteomes" id="UP000178977">
    <property type="component" value="Unassembled WGS sequence"/>
</dbReference>
<sequence>MTITWYGQSCFRIDTREAVIAIDPFAKEIGLTPPRFQTDIALVTHGHFDHANTGALAGTPTLITGPGEYEIKGVAVRGIPSFHDQSEGRERGPNTIYRINAEEMTLVHLGDFGEASIRDETLDAIGDADILFIPVGGTYTIDAETAAKVVNQIEPRIIIPMHYHLPGLRVRIEPVEGFLKAFGVREPERMPKLVIKKRDLPETANRVVVLAAGGER</sequence>
<reference evidence="1 2" key="1">
    <citation type="journal article" date="2016" name="Nat. Commun.">
        <title>Thousands of microbial genomes shed light on interconnected biogeochemical processes in an aquifer system.</title>
        <authorList>
            <person name="Anantharaman K."/>
            <person name="Brown C.T."/>
            <person name="Hug L.A."/>
            <person name="Sharon I."/>
            <person name="Castelle C.J."/>
            <person name="Probst A.J."/>
            <person name="Thomas B.C."/>
            <person name="Singh A."/>
            <person name="Wilkins M.J."/>
            <person name="Karaoz U."/>
            <person name="Brodie E.L."/>
            <person name="Williams K.H."/>
            <person name="Hubbard S.S."/>
            <person name="Banfield J.F."/>
        </authorList>
    </citation>
    <scope>NUCLEOTIDE SEQUENCE [LARGE SCALE GENOMIC DNA]</scope>
</reference>
<dbReference type="AlphaFoldDB" id="A0A1G2LEL7"/>
<organism evidence="1 2">
    <name type="scientific">Candidatus Sungbacteria bacterium RIFCSPLOWO2_01_FULL_60_25</name>
    <dbReference type="NCBI Taxonomy" id="1802281"/>
    <lineage>
        <taxon>Bacteria</taxon>
        <taxon>Candidatus Sungiibacteriota</taxon>
    </lineage>
</organism>
<dbReference type="EMBL" id="MHQT01000005">
    <property type="protein sequence ID" value="OHA10083.1"/>
    <property type="molecule type" value="Genomic_DNA"/>
</dbReference>
<dbReference type="InterPro" id="IPR036866">
    <property type="entry name" value="RibonucZ/Hydroxyglut_hydro"/>
</dbReference>
<dbReference type="PANTHER" id="PTHR39189:SF1">
    <property type="entry name" value="UPF0173 METAL-DEPENDENT HYDROLASE YTKL"/>
    <property type="match status" value="1"/>
</dbReference>
<dbReference type="Pfam" id="PF13483">
    <property type="entry name" value="Lactamase_B_3"/>
    <property type="match status" value="1"/>
</dbReference>
<evidence type="ECO:0008006" key="3">
    <source>
        <dbReference type="Google" id="ProtNLM"/>
    </source>
</evidence>
<dbReference type="SUPFAM" id="SSF56281">
    <property type="entry name" value="Metallo-hydrolase/oxidoreductase"/>
    <property type="match status" value="1"/>
</dbReference>
<dbReference type="PANTHER" id="PTHR39189">
    <property type="entry name" value="UPF0173 METAL-DEPENDENT HYDROLASE YTKL"/>
    <property type="match status" value="1"/>
</dbReference>
<gene>
    <name evidence="1" type="ORF">A3A44_00360</name>
</gene>